<feature type="domain" description="Ras-GEF" evidence="7">
    <location>
        <begin position="523"/>
        <end position="754"/>
    </location>
</feature>
<feature type="compositionally biased region" description="Pro residues" evidence="5">
    <location>
        <begin position="228"/>
        <end position="246"/>
    </location>
</feature>
<gene>
    <name evidence="9" type="ORF">FA15DRAFT_693008</name>
</gene>
<reference evidence="9 10" key="1">
    <citation type="journal article" date="2019" name="Nat. Ecol. Evol.">
        <title>Megaphylogeny resolves global patterns of mushroom evolution.</title>
        <authorList>
            <person name="Varga T."/>
            <person name="Krizsan K."/>
            <person name="Foldi C."/>
            <person name="Dima B."/>
            <person name="Sanchez-Garcia M."/>
            <person name="Sanchez-Ramirez S."/>
            <person name="Szollosi G.J."/>
            <person name="Szarkandi J.G."/>
            <person name="Papp V."/>
            <person name="Albert L."/>
            <person name="Andreopoulos W."/>
            <person name="Angelini C."/>
            <person name="Antonin V."/>
            <person name="Barry K.W."/>
            <person name="Bougher N.L."/>
            <person name="Buchanan P."/>
            <person name="Buyck B."/>
            <person name="Bense V."/>
            <person name="Catcheside P."/>
            <person name="Chovatia M."/>
            <person name="Cooper J."/>
            <person name="Damon W."/>
            <person name="Desjardin D."/>
            <person name="Finy P."/>
            <person name="Geml J."/>
            <person name="Haridas S."/>
            <person name="Hughes K."/>
            <person name="Justo A."/>
            <person name="Karasinski D."/>
            <person name="Kautmanova I."/>
            <person name="Kiss B."/>
            <person name="Kocsube S."/>
            <person name="Kotiranta H."/>
            <person name="LaButti K.M."/>
            <person name="Lechner B.E."/>
            <person name="Liimatainen K."/>
            <person name="Lipzen A."/>
            <person name="Lukacs Z."/>
            <person name="Mihaltcheva S."/>
            <person name="Morgado L.N."/>
            <person name="Niskanen T."/>
            <person name="Noordeloos M.E."/>
            <person name="Ohm R.A."/>
            <person name="Ortiz-Santana B."/>
            <person name="Ovrebo C."/>
            <person name="Racz N."/>
            <person name="Riley R."/>
            <person name="Savchenko A."/>
            <person name="Shiryaev A."/>
            <person name="Soop K."/>
            <person name="Spirin V."/>
            <person name="Szebenyi C."/>
            <person name="Tomsovsky M."/>
            <person name="Tulloss R.E."/>
            <person name="Uehling J."/>
            <person name="Grigoriev I.V."/>
            <person name="Vagvolgyi C."/>
            <person name="Papp T."/>
            <person name="Martin F.M."/>
            <person name="Miettinen O."/>
            <person name="Hibbett D.S."/>
            <person name="Nagy L.G."/>
        </authorList>
    </citation>
    <scope>NUCLEOTIDE SEQUENCE [LARGE SCALE GENOMIC DNA]</scope>
    <source>
        <strain evidence="9 10">CBS 121175</strain>
    </source>
</reference>
<dbReference type="InterPro" id="IPR008937">
    <property type="entry name" value="Ras-like_GEF"/>
</dbReference>
<dbReference type="PANTHER" id="PTHR23113:SF99">
    <property type="entry name" value="RASGEF DOMAIN-CONTAINING PROTEIN"/>
    <property type="match status" value="1"/>
</dbReference>
<evidence type="ECO:0000256" key="2">
    <source>
        <dbReference type="ARBA" id="ARBA00022658"/>
    </source>
</evidence>
<evidence type="ECO:0000256" key="1">
    <source>
        <dbReference type="ARBA" id="ARBA00022443"/>
    </source>
</evidence>
<dbReference type="GO" id="GO:0007264">
    <property type="term" value="P:small GTPase-mediated signal transduction"/>
    <property type="evidence" value="ECO:0007669"/>
    <property type="project" value="InterPro"/>
</dbReference>
<dbReference type="InterPro" id="IPR001895">
    <property type="entry name" value="RASGEF_cat_dom"/>
</dbReference>
<dbReference type="PROSITE" id="PS50009">
    <property type="entry name" value="RASGEF_CAT"/>
    <property type="match status" value="1"/>
</dbReference>
<dbReference type="PROSITE" id="PS50212">
    <property type="entry name" value="RASGEF_NTER"/>
    <property type="match status" value="1"/>
</dbReference>
<feature type="region of interest" description="Disordered" evidence="5">
    <location>
        <begin position="32"/>
        <end position="67"/>
    </location>
</feature>
<dbReference type="Gene3D" id="1.20.870.10">
    <property type="entry name" value="Son of sevenless (SoS) protein Chain: S domain 1"/>
    <property type="match status" value="1"/>
</dbReference>
<dbReference type="SMART" id="SM00326">
    <property type="entry name" value="SH3"/>
    <property type="match status" value="1"/>
</dbReference>
<evidence type="ECO:0000313" key="9">
    <source>
        <dbReference type="EMBL" id="TFK26715.1"/>
    </source>
</evidence>
<dbReference type="InterPro" id="IPR023578">
    <property type="entry name" value="Ras_GEF_dom_sf"/>
</dbReference>
<evidence type="ECO:0000259" key="6">
    <source>
        <dbReference type="PROSITE" id="PS50002"/>
    </source>
</evidence>
<keyword evidence="10" id="KW-1185">Reference proteome</keyword>
<sequence length="770" mass="87379">MVTVARSHSVRQAQLNRLHLDLAVPYTSYISLSPSEDSPASSVSYVAGGSSTRGSSPANAQDSPSPTGRTVICSVLCVYDYSTTESHCLSFRQGEILEVVKQESTGWWAAQRQAGDPPGWIPQAFVRHLTPEMADRYRGMQEELRMYDYNAEQLYDDAPVSRTSFMDAHSDPTTSTVTRNHSTRDTRPPRPSSPLIRKAKSRDVLPTGLRREILFKQPSQARLNSESPPTPPSPTSPMPQPPPPLRSAPIYNKPVPPLPDEVSNFRIRAGSLSSRSIRRKPLLLDDNTALSRLSTLIETKNSREIDKYANPDITGSVNALSSRQRMQQQKSFQPLENPWYTLPCHADQLDFDNHGQVRSGSLLGLVERLTTSAAFLEWKDRNGRSYSYASVFLMTFMTFTTPDELFDLLLDRFSMTRPDNLSPSEVVDWKTKCLQPTQRNVLAIFTLWLENHRLLEDAKHIAQRLPDFVTHVAMPLLPSESRGLMATLDRLMSAESTKPPMPGVTPRKPRKTKAHKNDLLRLDPSDIAEQLTLLEYGLYSKLTPRDFLTYTKTQKGDSVAQLRTFCRTYDQLAGWVKLSILTNEAIAKRAATIEFWIKAAEKCRQLHNYPSMSSIISALSSTVITKLHLTWAHVGRKSQYDALLKYNDPTGGFAAYRLFMGNIDKTAACVPFITMYLTDLVRTKEQYSDEPDRICFLQRQRWHETITTILLFQRRQYLLLIDEQIATFVRNHLTEATSKDNTWFWSRSQQLQQTELTHADIRKGLEQAGF</sequence>
<feature type="domain" description="SH3" evidence="6">
    <location>
        <begin position="70"/>
        <end position="131"/>
    </location>
</feature>
<keyword evidence="1 4" id="KW-0728">SH3 domain</keyword>
<dbReference type="SMART" id="SM00229">
    <property type="entry name" value="RasGEFN"/>
    <property type="match status" value="1"/>
</dbReference>
<feature type="region of interest" description="Disordered" evidence="5">
    <location>
        <begin position="495"/>
        <end position="514"/>
    </location>
</feature>
<dbReference type="GO" id="GO:0005085">
    <property type="term" value="F:guanyl-nucleotide exchange factor activity"/>
    <property type="evidence" value="ECO:0007669"/>
    <property type="project" value="UniProtKB-KW"/>
</dbReference>
<dbReference type="InterPro" id="IPR036964">
    <property type="entry name" value="RASGEF_cat_dom_sf"/>
</dbReference>
<dbReference type="AlphaFoldDB" id="A0A5C3L1V8"/>
<feature type="domain" description="N-terminal Ras-GEF" evidence="8">
    <location>
        <begin position="353"/>
        <end position="492"/>
    </location>
</feature>
<dbReference type="InterPro" id="IPR000651">
    <property type="entry name" value="Ras-like_Gua-exchang_fac_N"/>
</dbReference>
<dbReference type="Gene3D" id="2.30.30.40">
    <property type="entry name" value="SH3 Domains"/>
    <property type="match status" value="1"/>
</dbReference>
<feature type="compositionally biased region" description="Polar residues" evidence="5">
    <location>
        <begin position="171"/>
        <end position="180"/>
    </location>
</feature>
<proteinExistence type="predicted"/>
<dbReference type="InterPro" id="IPR036028">
    <property type="entry name" value="SH3-like_dom_sf"/>
</dbReference>
<accession>A0A5C3L1V8</accession>
<dbReference type="Pfam" id="PF00617">
    <property type="entry name" value="RasGEF"/>
    <property type="match status" value="1"/>
</dbReference>
<evidence type="ECO:0000256" key="4">
    <source>
        <dbReference type="PROSITE-ProRule" id="PRU00192"/>
    </source>
</evidence>
<dbReference type="STRING" id="230819.A0A5C3L1V8"/>
<dbReference type="OrthoDB" id="10255964at2759"/>
<dbReference type="Proteomes" id="UP000307440">
    <property type="component" value="Unassembled WGS sequence"/>
</dbReference>
<dbReference type="PANTHER" id="PTHR23113">
    <property type="entry name" value="GUANINE NUCLEOTIDE EXCHANGE FACTOR"/>
    <property type="match status" value="1"/>
</dbReference>
<dbReference type="SUPFAM" id="SSF48366">
    <property type="entry name" value="Ras GEF"/>
    <property type="match status" value="1"/>
</dbReference>
<dbReference type="Gene3D" id="1.10.840.10">
    <property type="entry name" value="Ras guanine-nucleotide exchange factors catalytic domain"/>
    <property type="match status" value="1"/>
</dbReference>
<dbReference type="PROSITE" id="PS50002">
    <property type="entry name" value="SH3"/>
    <property type="match status" value="1"/>
</dbReference>
<dbReference type="SUPFAM" id="SSF50044">
    <property type="entry name" value="SH3-domain"/>
    <property type="match status" value="1"/>
</dbReference>
<keyword evidence="2 3" id="KW-0344">Guanine-nucleotide releasing factor</keyword>
<evidence type="ECO:0000256" key="3">
    <source>
        <dbReference type="PROSITE-ProRule" id="PRU00168"/>
    </source>
</evidence>
<protein>
    <submittedName>
        <fullName evidence="9">Ras GEF</fullName>
    </submittedName>
</protein>
<dbReference type="Pfam" id="PF00618">
    <property type="entry name" value="RasGEF_N"/>
    <property type="match status" value="1"/>
</dbReference>
<organism evidence="9 10">
    <name type="scientific">Coprinopsis marcescibilis</name>
    <name type="common">Agaric fungus</name>
    <name type="synonym">Psathyrella marcescibilis</name>
    <dbReference type="NCBI Taxonomy" id="230819"/>
    <lineage>
        <taxon>Eukaryota</taxon>
        <taxon>Fungi</taxon>
        <taxon>Dikarya</taxon>
        <taxon>Basidiomycota</taxon>
        <taxon>Agaricomycotina</taxon>
        <taxon>Agaricomycetes</taxon>
        <taxon>Agaricomycetidae</taxon>
        <taxon>Agaricales</taxon>
        <taxon>Agaricineae</taxon>
        <taxon>Psathyrellaceae</taxon>
        <taxon>Coprinopsis</taxon>
    </lineage>
</organism>
<evidence type="ECO:0000313" key="10">
    <source>
        <dbReference type="Proteomes" id="UP000307440"/>
    </source>
</evidence>
<dbReference type="SMART" id="SM00147">
    <property type="entry name" value="RasGEF"/>
    <property type="match status" value="1"/>
</dbReference>
<feature type="compositionally biased region" description="Low complexity" evidence="5">
    <location>
        <begin position="32"/>
        <end position="50"/>
    </location>
</feature>
<name>A0A5C3L1V8_COPMA</name>
<evidence type="ECO:0000259" key="7">
    <source>
        <dbReference type="PROSITE" id="PS50009"/>
    </source>
</evidence>
<evidence type="ECO:0000259" key="8">
    <source>
        <dbReference type="PROSITE" id="PS50212"/>
    </source>
</evidence>
<dbReference type="InterPro" id="IPR001452">
    <property type="entry name" value="SH3_domain"/>
</dbReference>
<feature type="region of interest" description="Disordered" evidence="5">
    <location>
        <begin position="163"/>
        <end position="251"/>
    </location>
</feature>
<evidence type="ECO:0000256" key="5">
    <source>
        <dbReference type="SAM" id="MobiDB-lite"/>
    </source>
</evidence>
<dbReference type="CDD" id="cd06224">
    <property type="entry name" value="REM"/>
    <property type="match status" value="1"/>
</dbReference>
<dbReference type="EMBL" id="ML210172">
    <property type="protein sequence ID" value="TFK26715.1"/>
    <property type="molecule type" value="Genomic_DNA"/>
</dbReference>
<feature type="compositionally biased region" description="Polar residues" evidence="5">
    <location>
        <begin position="52"/>
        <end position="67"/>
    </location>
</feature>
<dbReference type="Pfam" id="PF00018">
    <property type="entry name" value="SH3_1"/>
    <property type="match status" value="1"/>
</dbReference>